<dbReference type="InterPro" id="IPR012312">
    <property type="entry name" value="Hemerythrin-like"/>
</dbReference>
<dbReference type="PANTHER" id="PTHR37164:SF1">
    <property type="entry name" value="BACTERIOHEMERYTHRIN"/>
    <property type="match status" value="1"/>
</dbReference>
<dbReference type="InterPro" id="IPR050669">
    <property type="entry name" value="Hemerythrin"/>
</dbReference>
<reference evidence="6 7" key="1">
    <citation type="journal article" date="2022" name="Int. J. Syst. Evol. Microbiol.">
        <title>&lt;i&gt;Sideroxyarcus emersonii&lt;/i&gt; gen. nov. sp. nov., a neutrophilic, microaerobic iron- and thiosulfate-oxidizing bacterium isolated from iron-rich wetland sediment.</title>
        <authorList>
            <person name="Kato S."/>
            <person name="Itoh T."/>
            <person name="Iino T."/>
            <person name="Ohkuma M."/>
        </authorList>
    </citation>
    <scope>NUCLEOTIDE SEQUENCE [LARGE SCALE GENOMIC DNA]</scope>
    <source>
        <strain evidence="6 7">MIZ01</strain>
    </source>
</reference>
<sequence length="181" mass="20828">MYDFAGYRIGTICRNLQFFRHQIAISMESHIMEWKNEYSIGIQEIDDQHKLLLRSFTAIEESIRSDQGWSNTHYAILELNQLASMHFTFEEALMKMFGYPEAEAHKREHQRFFAEMGRIERHSLNKSAEVEMVQFLRSWLTSHILGSDRGYAGHIFSGAQVVRSAPAAAAVSGLKVLSDIL</sequence>
<evidence type="ECO:0000313" key="6">
    <source>
        <dbReference type="EMBL" id="BCK88735.1"/>
    </source>
</evidence>
<dbReference type="InterPro" id="IPR012827">
    <property type="entry name" value="Hemerythrin_metal-bd"/>
</dbReference>
<comment type="similarity">
    <text evidence="1">Belongs to the hemerythrin family.</text>
</comment>
<evidence type="ECO:0000256" key="4">
    <source>
        <dbReference type="ARBA" id="ARBA00023004"/>
    </source>
</evidence>
<evidence type="ECO:0000256" key="1">
    <source>
        <dbReference type="ARBA" id="ARBA00010587"/>
    </source>
</evidence>
<dbReference type="Pfam" id="PF01814">
    <property type="entry name" value="Hemerythrin"/>
    <property type="match status" value="1"/>
</dbReference>
<keyword evidence="2" id="KW-0813">Transport</keyword>
<keyword evidence="4" id="KW-0408">Iron</keyword>
<keyword evidence="7" id="KW-1185">Reference proteome</keyword>
<dbReference type="GO" id="GO:0046872">
    <property type="term" value="F:metal ion binding"/>
    <property type="evidence" value="ECO:0007669"/>
    <property type="project" value="UniProtKB-KW"/>
</dbReference>
<proteinExistence type="inferred from homology"/>
<dbReference type="PROSITE" id="PS00550">
    <property type="entry name" value="HEMERYTHRINS"/>
    <property type="match status" value="1"/>
</dbReference>
<dbReference type="InterPro" id="IPR016131">
    <property type="entry name" value="Haemerythrin_Fe_BS"/>
</dbReference>
<dbReference type="NCBIfam" id="TIGR02481">
    <property type="entry name" value="hemeryth_dom"/>
    <property type="match status" value="1"/>
</dbReference>
<dbReference type="CDD" id="cd12107">
    <property type="entry name" value="Hemerythrin"/>
    <property type="match status" value="1"/>
</dbReference>
<accession>A0AAN2C005</accession>
<dbReference type="Gene3D" id="1.20.120.50">
    <property type="entry name" value="Hemerythrin-like"/>
    <property type="match status" value="1"/>
</dbReference>
<dbReference type="InterPro" id="IPR035938">
    <property type="entry name" value="Hemerythrin-like_sf"/>
</dbReference>
<feature type="domain" description="Hemerythrin-like" evidence="5">
    <location>
        <begin position="41"/>
        <end position="152"/>
    </location>
</feature>
<dbReference type="GO" id="GO:0005344">
    <property type="term" value="F:oxygen carrier activity"/>
    <property type="evidence" value="ECO:0007669"/>
    <property type="project" value="UniProtKB-KW"/>
</dbReference>
<organism evidence="6 7">
    <name type="scientific">Sideroxyarcus emersonii</name>
    <dbReference type="NCBI Taxonomy" id="2764705"/>
    <lineage>
        <taxon>Bacteria</taxon>
        <taxon>Pseudomonadati</taxon>
        <taxon>Pseudomonadota</taxon>
        <taxon>Betaproteobacteria</taxon>
        <taxon>Nitrosomonadales</taxon>
        <taxon>Gallionellaceae</taxon>
        <taxon>Sideroxyarcus</taxon>
    </lineage>
</organism>
<keyword evidence="3" id="KW-0479">Metal-binding</keyword>
<dbReference type="KEGG" id="seme:MIZ01_2541"/>
<dbReference type="PANTHER" id="PTHR37164">
    <property type="entry name" value="BACTERIOHEMERYTHRIN"/>
    <property type="match status" value="1"/>
</dbReference>
<evidence type="ECO:0000259" key="5">
    <source>
        <dbReference type="Pfam" id="PF01814"/>
    </source>
</evidence>
<name>A0AAN2C005_9PROT</name>
<dbReference type="EMBL" id="AP023423">
    <property type="protein sequence ID" value="BCK88735.1"/>
    <property type="molecule type" value="Genomic_DNA"/>
</dbReference>
<dbReference type="NCBIfam" id="NF033749">
    <property type="entry name" value="bact_hemeryth"/>
    <property type="match status" value="1"/>
</dbReference>
<dbReference type="Proteomes" id="UP001320326">
    <property type="component" value="Chromosome"/>
</dbReference>
<evidence type="ECO:0000256" key="2">
    <source>
        <dbReference type="ARBA" id="ARBA00022621"/>
    </source>
</evidence>
<dbReference type="SUPFAM" id="SSF47188">
    <property type="entry name" value="Hemerythrin-like"/>
    <property type="match status" value="1"/>
</dbReference>
<evidence type="ECO:0000256" key="3">
    <source>
        <dbReference type="ARBA" id="ARBA00022723"/>
    </source>
</evidence>
<protein>
    <submittedName>
        <fullName evidence="6">Bacteriohemerythrin</fullName>
    </submittedName>
</protein>
<dbReference type="AlphaFoldDB" id="A0AAN2C005"/>
<keyword evidence="2" id="KW-0561">Oxygen transport</keyword>
<evidence type="ECO:0000313" key="7">
    <source>
        <dbReference type="Proteomes" id="UP001320326"/>
    </source>
</evidence>
<gene>
    <name evidence="6" type="ORF">MIZ01_2541</name>
</gene>
<dbReference type="RefSeq" id="WP_237247242.1">
    <property type="nucleotide sequence ID" value="NZ_AP023423.1"/>
</dbReference>